<dbReference type="OrthoDB" id="9813612at2"/>
<dbReference type="AlphaFoldDB" id="A0A542ZUP8"/>
<keyword evidence="7" id="KW-1185">Reference proteome</keyword>
<dbReference type="Gene3D" id="3.40.640.10">
    <property type="entry name" value="Type I PLP-dependent aspartate aminotransferase-like (Major domain)"/>
    <property type="match status" value="1"/>
</dbReference>
<evidence type="ECO:0000313" key="7">
    <source>
        <dbReference type="Proteomes" id="UP000315389"/>
    </source>
</evidence>
<evidence type="ECO:0000256" key="3">
    <source>
        <dbReference type="ARBA" id="ARBA00022679"/>
    </source>
</evidence>
<dbReference type="PANTHER" id="PTHR42832:SF3">
    <property type="entry name" value="L-GLUTAMINE--4-(METHYLSULFANYL)-2-OXOBUTANOATE AMINOTRANSFERASE"/>
    <property type="match status" value="1"/>
</dbReference>
<dbReference type="InterPro" id="IPR015424">
    <property type="entry name" value="PyrdxlP-dep_Trfase"/>
</dbReference>
<sequence length="370" mass="39392">MGFAEFDEDYPWDALIPYRRRASQHPGGTVDLSIGTPIDPTPSAVQEALAAASGAPGYPLTAGTPALRAAIARWFLRRRGVEIAPEATLPTIGSKELVGLLPSLLGLGAGDVVVHPAVAYPTYRVGALLAGAQALASDDVDEWSANSAVKLVWLNSPSNPTGRVMPDAEIARAIAAARQLGAVVVGDECYAELDWRAGGSTTTSVLSAEVCGDSHEGVLAAYSLSKQSNVAGYRAAFVAGDRAIVDRLLRIRKHLGMIVPEPIQAAMTAALEDDAHVTAQRELYRGRRQKLLAAVREAGFELHGSEAGLYLWARRPEDEDCWATIGWLADRGIVAGPGEFYGESARRWVRLSVTASDEDISTAAARIIER</sequence>
<evidence type="ECO:0000313" key="6">
    <source>
        <dbReference type="EMBL" id="TQL64041.1"/>
    </source>
</evidence>
<evidence type="ECO:0000256" key="2">
    <source>
        <dbReference type="ARBA" id="ARBA00022576"/>
    </source>
</evidence>
<evidence type="ECO:0000259" key="5">
    <source>
        <dbReference type="Pfam" id="PF00155"/>
    </source>
</evidence>
<dbReference type="RefSeq" id="WP_142118683.1">
    <property type="nucleotide sequence ID" value="NZ_BAAASV010000003.1"/>
</dbReference>
<keyword evidence="3 4" id="KW-0808">Transferase</keyword>
<keyword evidence="2 4" id="KW-0032">Aminotransferase</keyword>
<comment type="similarity">
    <text evidence="4">Belongs to the class-I pyridoxal-phosphate-dependent aminotransferase family.</text>
</comment>
<dbReference type="InterPro" id="IPR015421">
    <property type="entry name" value="PyrdxlP-dep_Trfase_major"/>
</dbReference>
<dbReference type="InterPro" id="IPR050881">
    <property type="entry name" value="LL-DAP_aminotransferase"/>
</dbReference>
<evidence type="ECO:0000256" key="1">
    <source>
        <dbReference type="ARBA" id="ARBA00001933"/>
    </source>
</evidence>
<dbReference type="GO" id="GO:0008483">
    <property type="term" value="F:transaminase activity"/>
    <property type="evidence" value="ECO:0007669"/>
    <property type="project" value="UniProtKB-KW"/>
</dbReference>
<comment type="cofactor">
    <cofactor evidence="1 4">
        <name>pyridoxal 5'-phosphate</name>
        <dbReference type="ChEBI" id="CHEBI:597326"/>
    </cofactor>
</comment>
<dbReference type="PROSITE" id="PS00105">
    <property type="entry name" value="AA_TRANSFER_CLASS_1"/>
    <property type="match status" value="1"/>
</dbReference>
<dbReference type="InterPro" id="IPR019880">
    <property type="entry name" value="OxyQ"/>
</dbReference>
<comment type="caution">
    <text evidence="6">The sequence shown here is derived from an EMBL/GenBank/DDBJ whole genome shotgun (WGS) entry which is preliminary data.</text>
</comment>
<dbReference type="Pfam" id="PF00155">
    <property type="entry name" value="Aminotran_1_2"/>
    <property type="match status" value="1"/>
</dbReference>
<accession>A0A542ZUP8</accession>
<dbReference type="SUPFAM" id="SSF53383">
    <property type="entry name" value="PLP-dependent transferases"/>
    <property type="match status" value="1"/>
</dbReference>
<gene>
    <name evidence="6" type="ORF">FB461_0526</name>
</gene>
<dbReference type="NCBIfam" id="TIGR03539">
    <property type="entry name" value="DapC_actino"/>
    <property type="match status" value="1"/>
</dbReference>
<dbReference type="Gene3D" id="3.90.1150.10">
    <property type="entry name" value="Aspartate Aminotransferase, domain 1"/>
    <property type="match status" value="1"/>
</dbReference>
<protein>
    <recommendedName>
        <fullName evidence="4">Aminotransferase</fullName>
        <ecNumber evidence="4">2.6.1.-</ecNumber>
    </recommendedName>
</protein>
<dbReference type="CDD" id="cd00609">
    <property type="entry name" value="AAT_like"/>
    <property type="match status" value="1"/>
</dbReference>
<evidence type="ECO:0000256" key="4">
    <source>
        <dbReference type="RuleBase" id="RU000481"/>
    </source>
</evidence>
<dbReference type="EMBL" id="VFOS01000001">
    <property type="protein sequence ID" value="TQL64041.1"/>
    <property type="molecule type" value="Genomic_DNA"/>
</dbReference>
<organism evidence="6 7">
    <name type="scientific">Rarobacter faecitabidus</name>
    <dbReference type="NCBI Taxonomy" id="13243"/>
    <lineage>
        <taxon>Bacteria</taxon>
        <taxon>Bacillati</taxon>
        <taxon>Actinomycetota</taxon>
        <taxon>Actinomycetes</taxon>
        <taxon>Micrococcales</taxon>
        <taxon>Rarobacteraceae</taxon>
        <taxon>Rarobacter</taxon>
    </lineage>
</organism>
<proteinExistence type="inferred from homology"/>
<dbReference type="PANTHER" id="PTHR42832">
    <property type="entry name" value="AMINO ACID AMINOTRANSFERASE"/>
    <property type="match status" value="1"/>
</dbReference>
<dbReference type="Proteomes" id="UP000315389">
    <property type="component" value="Unassembled WGS sequence"/>
</dbReference>
<dbReference type="InterPro" id="IPR004839">
    <property type="entry name" value="Aminotransferase_I/II_large"/>
</dbReference>
<name>A0A542ZUP8_RARFA</name>
<dbReference type="InterPro" id="IPR004838">
    <property type="entry name" value="NHTrfase_class1_PyrdxlP-BS"/>
</dbReference>
<dbReference type="GO" id="GO:0030170">
    <property type="term" value="F:pyridoxal phosphate binding"/>
    <property type="evidence" value="ECO:0007669"/>
    <property type="project" value="InterPro"/>
</dbReference>
<feature type="domain" description="Aminotransferase class I/classII large" evidence="5">
    <location>
        <begin position="30"/>
        <end position="367"/>
    </location>
</feature>
<dbReference type="EC" id="2.6.1.-" evidence="4"/>
<reference evidence="6 7" key="1">
    <citation type="submission" date="2019-06" db="EMBL/GenBank/DDBJ databases">
        <title>Sequencing the genomes of 1000 actinobacteria strains.</title>
        <authorList>
            <person name="Klenk H.-P."/>
        </authorList>
    </citation>
    <scope>NUCLEOTIDE SEQUENCE [LARGE SCALE GENOMIC DNA]</scope>
    <source>
        <strain evidence="6 7">DSM 4813</strain>
    </source>
</reference>
<dbReference type="InterPro" id="IPR015422">
    <property type="entry name" value="PyrdxlP-dep_Trfase_small"/>
</dbReference>